<gene>
    <name evidence="2" type="ORF">GCM10025874_17690</name>
</gene>
<evidence type="ECO:0008006" key="4">
    <source>
        <dbReference type="Google" id="ProtNLM"/>
    </source>
</evidence>
<protein>
    <recommendedName>
        <fullName evidence="4">Asp23/Gls24 family envelope stress response protein</fullName>
    </recommendedName>
</protein>
<accession>A0AA37XBD6</accession>
<dbReference type="Pfam" id="PF03780">
    <property type="entry name" value="Asp23"/>
    <property type="match status" value="1"/>
</dbReference>
<evidence type="ECO:0000313" key="2">
    <source>
        <dbReference type="EMBL" id="GMA28516.1"/>
    </source>
</evidence>
<comment type="similarity">
    <text evidence="1">Belongs to the asp23 family.</text>
</comment>
<reference evidence="2 3" key="1">
    <citation type="journal article" date="2014" name="Int. J. Syst. Evol. Microbiol.">
        <title>Complete genome sequence of Corynebacterium casei LMG S-19264T (=DSM 44701T), isolated from a smear-ripened cheese.</title>
        <authorList>
            <consortium name="US DOE Joint Genome Institute (JGI-PGF)"/>
            <person name="Walter F."/>
            <person name="Albersmeier A."/>
            <person name="Kalinowski J."/>
            <person name="Ruckert C."/>
        </authorList>
    </citation>
    <scope>NUCLEOTIDE SEQUENCE [LARGE SCALE GENOMIC DNA]</scope>
    <source>
        <strain evidence="2 3">NBRC 112289</strain>
    </source>
</reference>
<dbReference type="InterPro" id="IPR005531">
    <property type="entry name" value="Asp23"/>
</dbReference>
<dbReference type="PANTHER" id="PTHR34297:SF3">
    <property type="entry name" value="ALKALINE SHOCK PROTEIN 23"/>
    <property type="match status" value="1"/>
</dbReference>
<comment type="caution">
    <text evidence="2">The sequence shown here is derived from an EMBL/GenBank/DDBJ whole genome shotgun (WGS) entry which is preliminary data.</text>
</comment>
<dbReference type="AlphaFoldDB" id="A0AA37XBD6"/>
<evidence type="ECO:0000313" key="3">
    <source>
        <dbReference type="Proteomes" id="UP001157160"/>
    </source>
</evidence>
<evidence type="ECO:0000256" key="1">
    <source>
        <dbReference type="ARBA" id="ARBA00005721"/>
    </source>
</evidence>
<organism evidence="2 3">
    <name type="scientific">Arenivirga flava</name>
    <dbReference type="NCBI Taxonomy" id="1930060"/>
    <lineage>
        <taxon>Bacteria</taxon>
        <taxon>Bacillati</taxon>
        <taxon>Actinomycetota</taxon>
        <taxon>Actinomycetes</taxon>
        <taxon>Micrococcales</taxon>
        <taxon>Microbacteriaceae</taxon>
        <taxon>Arenivirga</taxon>
    </lineage>
</organism>
<sequence length="138" mass="14340">MAQTTTPDLSTNGSGKTTIADGVVSKLAGIAAREVPGVHALGAGAARLVGNIREAIGNKDLSQGVKVEVGETEVAADVTIVVDYPEELQKVAEAVRQSVSRAITELVGMKVAEVNVIVTDVFIPGEDDKDEAEESRVQ</sequence>
<keyword evidence="3" id="KW-1185">Reference proteome</keyword>
<name>A0AA37XBD6_9MICO</name>
<dbReference type="RefSeq" id="WP_284231844.1">
    <property type="nucleotide sequence ID" value="NZ_BSUL01000001.1"/>
</dbReference>
<proteinExistence type="inferred from homology"/>
<dbReference type="PANTHER" id="PTHR34297">
    <property type="entry name" value="HYPOTHETICAL CYTOSOLIC PROTEIN-RELATED"/>
    <property type="match status" value="1"/>
</dbReference>
<dbReference type="EMBL" id="BSUL01000001">
    <property type="protein sequence ID" value="GMA28516.1"/>
    <property type="molecule type" value="Genomic_DNA"/>
</dbReference>
<dbReference type="Proteomes" id="UP001157160">
    <property type="component" value="Unassembled WGS sequence"/>
</dbReference>